<feature type="repeat" description="ANK" evidence="3">
    <location>
        <begin position="856"/>
        <end position="888"/>
    </location>
</feature>
<dbReference type="Pfam" id="PF17100">
    <property type="entry name" value="NACHT_N"/>
    <property type="match status" value="1"/>
</dbReference>
<reference evidence="9 10" key="1">
    <citation type="submission" date="2019-04" db="EMBL/GenBank/DDBJ databases">
        <title>Aspergillus burnettii sp. nov., novel species from soil in southeast Queensland.</title>
        <authorList>
            <person name="Gilchrist C.L.M."/>
            <person name="Pitt J.I."/>
            <person name="Lange L."/>
            <person name="Lacey H.J."/>
            <person name="Vuong D."/>
            <person name="Midgley D.J."/>
            <person name="Greenfield P."/>
            <person name="Bradbury M."/>
            <person name="Lacey E."/>
            <person name="Busk P.K."/>
            <person name="Pilgaard B."/>
            <person name="Chooi Y.H."/>
            <person name="Piggott A.M."/>
        </authorList>
    </citation>
    <scope>NUCLEOTIDE SEQUENCE [LARGE SCALE GENOMIC DNA]</scope>
    <source>
        <strain evidence="9 10">FRR 5400</strain>
    </source>
</reference>
<feature type="repeat" description="ANK" evidence="3">
    <location>
        <begin position="981"/>
        <end position="1013"/>
    </location>
</feature>
<evidence type="ECO:0000259" key="8">
    <source>
        <dbReference type="Pfam" id="PF24883"/>
    </source>
</evidence>
<dbReference type="PANTHER" id="PTHR23206:SF7">
    <property type="entry name" value="PROTEIN KINASE DOMAIN-CONTAINING PROTEIN"/>
    <property type="match status" value="1"/>
</dbReference>
<evidence type="ECO:0000313" key="9">
    <source>
        <dbReference type="EMBL" id="KAF5855244.1"/>
    </source>
</evidence>
<sequence>MGFSSKLRLVRQKIKAGRSEGSGGAPSLTISPPALGGPANSLITTTTGQYPGQSVLSVPQPPDATPDVTPAALCSFSQPTALASLPLSDDFELWTRAYKIFQTREPELMEDYKKHLTSQQYNGATDADLSTAQSVESIVKQLLDNREKKQWQVSLFGKEIKIREQAERLAKFLIWSDPIVKSALSAQPYAALAWSGVSLLLPLLTSGTTKIEAMLKGFNSIDDILVYWEICEKTYLRSSHGQGYQDLLEPLAKLYSHIIEYQARVICHLSRAQLSRAWQNVDGWNDWDGKAAEIDGLSKQCSSCIPPLEAEEIRKNRDSQLREMQESRMILDEIRTILEAGNKHTQRSYEDQKERDLLQDLASDYEDYKDFNPVRVQGTCEWFFMDDRFRKWRDSNTSSLLWVSAGPGCGKSVLSRALVDERRLSTNVTTSAVCYFFFKDGDERRMYATNALCAILHQVFTHGPASGLIGHALPSHKNYGKDLAQNFSELWRILVDCANSPDAGEIVCVLDALDECNADGRRQLIEKLKGFYCQPRRPSNALSKLKFLITSRPYDDLEASFKKLSDTTAYLRFDGDEKSGQISNEINLVIDDRMDEIARDFEESDRRMISKQLKNMEHRTYLWLHLAFDIIKQNPSEYGRRPDVEALLSSLPVEVSEAYEKILDRSKDPIHTEILLQIVLAAARPLTLDEANVALTLALQKQPFTSHTALESNLWPRKVFKSTVKNLCGLFISVHESKLSFIHQTAREFLIHPKQNGKWQGRLSISKSHTGMSLVCLKYLSYLGEQSTGRDFMARFPMAQYSARYWMDHARPSETEKEVQEIILNFFLQQRQAYAVWGTLFDPDQPWDKEPRWNRKIATPLYYASLAGLQHTVELLLERGADVNAQGGSYGHALQAASVQGHKEIVQMLLEKGADIGNALQAASKQGHKEIVQMLLEKGADVNAQGGMYGNALQASSYQGHKEIVQMLLEKRANVKAQGGHYGNALQASSYQGHKEIVQMLLEKGADINAQGGFYGSALQAASAKGYKIVQMLLEKGADINAQGGVYGSALQASSYLGHKEIVQMLLEKGADVNAQGGDCGNALQAACEVGHKEIVQMLLEKGADVNAQGGDCGNALQAACEMLLEEEADVNAQGGHYGNALQAACEVDHKEIVQILLEEEADVNAQGGYYGNALQAACAQDHKEIAACEVDHKEIVQILLEEEADVNAQGGYYGNALQAACAQDHKEIVQILLEKGADVNAQGGYCGNALQAASAGGHKEIVQILLEKGADIHAQGGGYHGHAL</sequence>
<feature type="domain" description="NWD NACHT-NTPase N-terminal" evidence="5">
    <location>
        <begin position="92"/>
        <end position="294"/>
    </location>
</feature>
<dbReference type="Pfam" id="PF24883">
    <property type="entry name" value="NPHP3_N"/>
    <property type="match status" value="1"/>
</dbReference>
<protein>
    <recommendedName>
        <fullName evidence="11">NWD NACHT-NTPase N-terminal domain-containing protein</fullName>
    </recommendedName>
</protein>
<dbReference type="InterPro" id="IPR002110">
    <property type="entry name" value="Ankyrin_rpt"/>
</dbReference>
<evidence type="ECO:0000259" key="5">
    <source>
        <dbReference type="Pfam" id="PF17100"/>
    </source>
</evidence>
<dbReference type="InterPro" id="IPR031359">
    <property type="entry name" value="NACHT_N"/>
</dbReference>
<feature type="domain" description="GPI inositol-deacylase winged helix" evidence="6">
    <location>
        <begin position="673"/>
        <end position="754"/>
    </location>
</feature>
<feature type="repeat" description="ANK" evidence="3">
    <location>
        <begin position="915"/>
        <end position="947"/>
    </location>
</feature>
<comment type="caution">
    <text evidence="9">The sequence shown here is derived from an EMBL/GenBank/DDBJ whole genome shotgun (WGS) entry which is preliminary data.</text>
</comment>
<evidence type="ECO:0000256" key="2">
    <source>
        <dbReference type="ARBA" id="ARBA00023043"/>
    </source>
</evidence>
<dbReference type="PANTHER" id="PTHR23206">
    <property type="entry name" value="MASK PROTEIN"/>
    <property type="match status" value="1"/>
</dbReference>
<dbReference type="Gene3D" id="3.40.50.300">
    <property type="entry name" value="P-loop containing nucleotide triphosphate hydrolases"/>
    <property type="match status" value="1"/>
</dbReference>
<organism evidence="9 10">
    <name type="scientific">Petromyces alliaceus</name>
    <name type="common">Aspergillus alliaceus</name>
    <dbReference type="NCBI Taxonomy" id="209559"/>
    <lineage>
        <taxon>Eukaryota</taxon>
        <taxon>Fungi</taxon>
        <taxon>Dikarya</taxon>
        <taxon>Ascomycota</taxon>
        <taxon>Pezizomycotina</taxon>
        <taxon>Eurotiomycetes</taxon>
        <taxon>Eurotiomycetidae</taxon>
        <taxon>Eurotiales</taxon>
        <taxon>Aspergillaceae</taxon>
        <taxon>Aspergillus</taxon>
        <taxon>Aspergillus subgen. Circumdati</taxon>
    </lineage>
</organism>
<dbReference type="Pfam" id="PF12796">
    <property type="entry name" value="Ank_2"/>
    <property type="match status" value="4"/>
</dbReference>
<evidence type="ECO:0000313" key="10">
    <source>
        <dbReference type="Proteomes" id="UP000541154"/>
    </source>
</evidence>
<evidence type="ECO:0000259" key="7">
    <source>
        <dbReference type="Pfam" id="PF23239"/>
    </source>
</evidence>
<dbReference type="Pfam" id="PF22939">
    <property type="entry name" value="WHD_GPIID"/>
    <property type="match status" value="1"/>
</dbReference>
<feature type="domain" description="Nephrocystin 3-like N-terminal" evidence="8">
    <location>
        <begin position="378"/>
        <end position="552"/>
    </location>
</feature>
<dbReference type="Pfam" id="PF00023">
    <property type="entry name" value="Ank"/>
    <property type="match status" value="1"/>
</dbReference>
<evidence type="ECO:0000256" key="3">
    <source>
        <dbReference type="PROSITE-ProRule" id="PRU00023"/>
    </source>
</evidence>
<dbReference type="InterPro" id="IPR051631">
    <property type="entry name" value="Ankyrin-KH/SAM_domain"/>
</dbReference>
<dbReference type="SUPFAM" id="SSF48403">
    <property type="entry name" value="Ankyrin repeat"/>
    <property type="match status" value="2"/>
</dbReference>
<evidence type="ECO:0000259" key="6">
    <source>
        <dbReference type="Pfam" id="PF22939"/>
    </source>
</evidence>
<keyword evidence="2 3" id="KW-0040">ANK repeat</keyword>
<evidence type="ECO:0000256" key="4">
    <source>
        <dbReference type="SAM" id="MobiDB-lite"/>
    </source>
</evidence>
<dbReference type="PROSITE" id="PS50088">
    <property type="entry name" value="ANK_REPEAT"/>
    <property type="match status" value="8"/>
</dbReference>
<dbReference type="InterPro" id="IPR027417">
    <property type="entry name" value="P-loop_NTPase"/>
</dbReference>
<dbReference type="Pfam" id="PF23239">
    <property type="entry name" value="DUF7069"/>
    <property type="match status" value="1"/>
</dbReference>
<evidence type="ECO:0008006" key="11">
    <source>
        <dbReference type="Google" id="ProtNLM"/>
    </source>
</evidence>
<gene>
    <name evidence="9" type="ORF">ETB97_009635</name>
</gene>
<dbReference type="Proteomes" id="UP000541154">
    <property type="component" value="Unassembled WGS sequence"/>
</dbReference>
<keyword evidence="1" id="KW-0677">Repeat</keyword>
<keyword evidence="10" id="KW-1185">Reference proteome</keyword>
<dbReference type="InterPro" id="IPR054471">
    <property type="entry name" value="GPIID_WHD"/>
</dbReference>
<feature type="region of interest" description="Disordered" evidence="4">
    <location>
        <begin position="14"/>
        <end position="47"/>
    </location>
</feature>
<feature type="domain" description="DUF7069" evidence="7">
    <location>
        <begin position="582"/>
        <end position="631"/>
    </location>
</feature>
<dbReference type="InterPro" id="IPR055497">
    <property type="entry name" value="DUF7069"/>
</dbReference>
<dbReference type="Gene3D" id="1.25.40.20">
    <property type="entry name" value="Ankyrin repeat-containing domain"/>
    <property type="match status" value="5"/>
</dbReference>
<dbReference type="InterPro" id="IPR056884">
    <property type="entry name" value="NPHP3-like_N"/>
</dbReference>
<feature type="repeat" description="ANK" evidence="3">
    <location>
        <begin position="893"/>
        <end position="916"/>
    </location>
</feature>
<dbReference type="SMART" id="SM00248">
    <property type="entry name" value="ANK"/>
    <property type="match status" value="12"/>
</dbReference>
<dbReference type="EMBL" id="SPNV01000471">
    <property type="protein sequence ID" value="KAF5855244.1"/>
    <property type="molecule type" value="Genomic_DNA"/>
</dbReference>
<feature type="repeat" description="ANK" evidence="3">
    <location>
        <begin position="1079"/>
        <end position="1111"/>
    </location>
</feature>
<dbReference type="PROSITE" id="PS50297">
    <property type="entry name" value="ANK_REP_REGION"/>
    <property type="match status" value="8"/>
</dbReference>
<feature type="repeat" description="ANK" evidence="3">
    <location>
        <begin position="1213"/>
        <end position="1245"/>
    </location>
</feature>
<accession>A0A8H5ZVP9</accession>
<proteinExistence type="predicted"/>
<evidence type="ECO:0000256" key="1">
    <source>
        <dbReference type="ARBA" id="ARBA00022737"/>
    </source>
</evidence>
<name>A0A8H5ZVP9_PETAA</name>
<feature type="repeat" description="ANK" evidence="3">
    <location>
        <begin position="1049"/>
        <end position="1078"/>
    </location>
</feature>
<dbReference type="InterPro" id="IPR036770">
    <property type="entry name" value="Ankyrin_rpt-contain_sf"/>
</dbReference>
<feature type="repeat" description="ANK" evidence="3">
    <location>
        <begin position="1249"/>
        <end position="1278"/>
    </location>
</feature>
<dbReference type="GO" id="GO:0005737">
    <property type="term" value="C:cytoplasm"/>
    <property type="evidence" value="ECO:0007669"/>
    <property type="project" value="TreeGrafter"/>
</dbReference>